<dbReference type="InterPro" id="IPR000488">
    <property type="entry name" value="Death_dom"/>
</dbReference>
<dbReference type="InterPro" id="IPR027417">
    <property type="entry name" value="P-loop_NTPase"/>
</dbReference>
<dbReference type="GO" id="GO:0002020">
    <property type="term" value="F:protease binding"/>
    <property type="evidence" value="ECO:0007669"/>
    <property type="project" value="InterPro"/>
</dbReference>
<gene>
    <name evidence="6" type="ORF">MGAL_10B017738</name>
</gene>
<dbReference type="PANTHER" id="PTHR15034:SF5">
    <property type="entry name" value="DEATH DOMAIN-CONTAINING PROTEIN CRADD"/>
    <property type="match status" value="1"/>
</dbReference>
<dbReference type="PROSITE" id="PS50088">
    <property type="entry name" value="ANK_REPEAT"/>
    <property type="match status" value="2"/>
</dbReference>
<dbReference type="PANTHER" id="PTHR15034">
    <property type="entry name" value="DEATH DOMAIN-CONTAINING PROTEIN CRADD"/>
    <property type="match status" value="1"/>
</dbReference>
<keyword evidence="2" id="KW-0040">ANK repeat</keyword>
<dbReference type="GO" id="GO:0007165">
    <property type="term" value="P:signal transduction"/>
    <property type="evidence" value="ECO:0007669"/>
    <property type="project" value="InterPro"/>
</dbReference>
<evidence type="ECO:0000313" key="7">
    <source>
        <dbReference type="Proteomes" id="UP000596742"/>
    </source>
</evidence>
<dbReference type="SUPFAM" id="SSF52540">
    <property type="entry name" value="P-loop containing nucleoside triphosphate hydrolases"/>
    <property type="match status" value="1"/>
</dbReference>
<feature type="repeat" description="ANK" evidence="2">
    <location>
        <begin position="67"/>
        <end position="89"/>
    </location>
</feature>
<reference evidence="6" key="1">
    <citation type="submission" date="2018-11" db="EMBL/GenBank/DDBJ databases">
        <authorList>
            <person name="Alioto T."/>
            <person name="Alioto T."/>
        </authorList>
    </citation>
    <scope>NUCLEOTIDE SEQUENCE</scope>
</reference>
<dbReference type="InterPro" id="IPR001315">
    <property type="entry name" value="CARD"/>
</dbReference>
<evidence type="ECO:0000259" key="5">
    <source>
        <dbReference type="PROSITE" id="PS50209"/>
    </source>
</evidence>
<organism evidence="6 7">
    <name type="scientific">Mytilus galloprovincialis</name>
    <name type="common">Mediterranean mussel</name>
    <dbReference type="NCBI Taxonomy" id="29158"/>
    <lineage>
        <taxon>Eukaryota</taxon>
        <taxon>Metazoa</taxon>
        <taxon>Spiralia</taxon>
        <taxon>Lophotrochozoa</taxon>
        <taxon>Mollusca</taxon>
        <taxon>Bivalvia</taxon>
        <taxon>Autobranchia</taxon>
        <taxon>Pteriomorphia</taxon>
        <taxon>Mytilida</taxon>
        <taxon>Mytiloidea</taxon>
        <taxon>Mytilidae</taxon>
        <taxon>Mytilinae</taxon>
        <taxon>Mytilus</taxon>
    </lineage>
</organism>
<feature type="domain" description="Death" evidence="4">
    <location>
        <begin position="983"/>
        <end position="1065"/>
    </location>
</feature>
<feature type="region of interest" description="Disordered" evidence="3">
    <location>
        <begin position="292"/>
        <end position="311"/>
    </location>
</feature>
<dbReference type="PROSITE" id="PS50017">
    <property type="entry name" value="DEATH_DOMAIN"/>
    <property type="match status" value="1"/>
</dbReference>
<dbReference type="SMART" id="SM00114">
    <property type="entry name" value="CARD"/>
    <property type="match status" value="1"/>
</dbReference>
<dbReference type="InterPro" id="IPR036770">
    <property type="entry name" value="Ankyrin_rpt-contain_sf"/>
</dbReference>
<dbReference type="InterPro" id="IPR032171">
    <property type="entry name" value="COR-A"/>
</dbReference>
<dbReference type="InterPro" id="IPR011029">
    <property type="entry name" value="DEATH-like_dom_sf"/>
</dbReference>
<dbReference type="Proteomes" id="UP000596742">
    <property type="component" value="Unassembled WGS sequence"/>
</dbReference>
<dbReference type="PROSITE" id="PS50209">
    <property type="entry name" value="CARD"/>
    <property type="match status" value="2"/>
</dbReference>
<dbReference type="Gene3D" id="1.25.40.20">
    <property type="entry name" value="Ankyrin repeat-containing domain"/>
    <property type="match status" value="1"/>
</dbReference>
<keyword evidence="1" id="KW-0677">Repeat</keyword>
<dbReference type="InterPro" id="IPR002110">
    <property type="entry name" value="Ankyrin_rpt"/>
</dbReference>
<dbReference type="Pfam" id="PF00531">
    <property type="entry name" value="Death"/>
    <property type="match status" value="1"/>
</dbReference>
<dbReference type="SMART" id="SM00248">
    <property type="entry name" value="ANK"/>
    <property type="match status" value="2"/>
</dbReference>
<dbReference type="InterPro" id="IPR037939">
    <property type="entry name" value="CRADD"/>
</dbReference>
<protein>
    <recommendedName>
        <fullName evidence="8">Death domain-containing protein</fullName>
    </recommendedName>
</protein>
<dbReference type="CDD" id="cd01670">
    <property type="entry name" value="Death"/>
    <property type="match status" value="1"/>
</dbReference>
<evidence type="ECO:0008006" key="8">
    <source>
        <dbReference type="Google" id="ProtNLM"/>
    </source>
</evidence>
<evidence type="ECO:0000256" key="1">
    <source>
        <dbReference type="ARBA" id="ARBA00022737"/>
    </source>
</evidence>
<dbReference type="GO" id="GO:0042981">
    <property type="term" value="P:regulation of apoptotic process"/>
    <property type="evidence" value="ECO:0007669"/>
    <property type="project" value="InterPro"/>
</dbReference>
<dbReference type="GO" id="GO:0070513">
    <property type="term" value="F:death domain binding"/>
    <property type="evidence" value="ECO:0007669"/>
    <property type="project" value="InterPro"/>
</dbReference>
<evidence type="ECO:0000256" key="2">
    <source>
        <dbReference type="PROSITE-ProRule" id="PRU00023"/>
    </source>
</evidence>
<feature type="repeat" description="ANK" evidence="2">
    <location>
        <begin position="26"/>
        <end position="58"/>
    </location>
</feature>
<proteinExistence type="predicted"/>
<feature type="domain" description="CARD" evidence="5">
    <location>
        <begin position="1190"/>
        <end position="1258"/>
    </location>
</feature>
<dbReference type="SUPFAM" id="SSF48403">
    <property type="entry name" value="Ankyrin repeat"/>
    <property type="match status" value="1"/>
</dbReference>
<evidence type="ECO:0000256" key="3">
    <source>
        <dbReference type="SAM" id="MobiDB-lite"/>
    </source>
</evidence>
<dbReference type="Pfam" id="PF00619">
    <property type="entry name" value="CARD"/>
    <property type="match status" value="2"/>
</dbReference>
<evidence type="ECO:0000259" key="4">
    <source>
        <dbReference type="PROSITE" id="PS50017"/>
    </source>
</evidence>
<dbReference type="Gene3D" id="3.30.70.1390">
    <property type="entry name" value="ROC domain from the Parkinson's disease-associated leucine-rich repeat kinase 2"/>
    <property type="match status" value="1"/>
</dbReference>
<dbReference type="Pfam" id="PF12796">
    <property type="entry name" value="Ank_2"/>
    <property type="match status" value="1"/>
</dbReference>
<feature type="domain" description="CARD" evidence="5">
    <location>
        <begin position="1068"/>
        <end position="1157"/>
    </location>
</feature>
<sequence length="1287" mass="147389">MLQKGSTSLLFAAQERLIEIVKYLILGLTPLLVAAYNGHLTIVQYLITVGCVKETRSYVMKDIVFKDGETVLHCAAEGGHFQVTKWLIEEEGISPLFVTHQGETPYKMAAKKDKTDSSEKLKEKKKIMEFLKIVMSKEKQNVNSKIPQQKGLSKVPKGPKEEIQIFSDKEFKGLLMSGAYRCFWNRIFLTGPFGVGKTSLAKILVGDEAPEERQSTDGIWIYLGRAGMDIKERCWIFLKHGTILNATVQSLLRSKEVTATVVAVKSVDDKEDLDTVKQSEETTNQDVVTSIPDAGKVTHSGNMSKPGALKSQDNIPHAVKKKSKFQAFLDLPNRLQKAFKGKNPLHIITLEDRNKQKEKTKRDENLSAMDMSEEDIIELVRSQCHKGHYEMVIVPIDLWDFGGQKIYHMTHQLFITSRGTFLLIFNGSKDIHDEIPDYTELPGCQNKRNTAVYLIHWVNSVLTYCQTFAENEEYPKILCVATHKDLVKGDVEEQRSSLETSIEKLFQNHGGKKHLQYKPLIFVNARNKEDEELSTLKKQLVEVALDHPRCGELMPTKFVPLELQLTRLVEKNKKILTMNELNDINKQNDKMALTPAQLKSFLKVNHALGKIIYFDEACLRDNVIIDPVFLVDVLRSIVTDDQFWPEHLKEILKSLKESGKLLKQDLFEIWKQDCFCEISAHKDYIVDMLVHLDIICRPKDDEDGSDLFLVPCMISTKREDSQHIDLDRSIHMAYSFNEEVVPPAILYRLIATFISIWKLRVSAKSSRLMIFTDSADVKIDEDHDMRFDIQGNRFIVTVSHKETKTSIVPSIASTAQECLTHAITNISDFYFSVSGDSACTRDLPFTIQIDKAVDKYDAFTMSLSKIVQGLDKVWLDRQPEDKHLGRLASKLTHEDTRTIYMYLKKKEPALQWDIINESNKRAWFNVKLNALYDWKKSSKYVSFKQLQYSLEEANIDIHKLCQISREVQTEMDQPRDKLLLRPSYSNIQQLPDHIGSQTFQLGIELGLSVVEMQKIESNHVTNLHGQTEEVLKRWIKIPEASFEALEKALHRLELSSVLPYLTYDEELGGQMELEIDEHVRDRIIQDIQISQILDYMMTHLVISSDDRRRIEHHAGQDDQNKALLREVIKRGEPMYTVFIEALRTSGYTDLANELKSDGHEEGSSAAIVQTGNIKNKGLSDWTVPMYKVRLQKNYSKIIDNIQHETIIDHLISRDVLTIADSQMINACPAQIQKNRKLMDILLHGSEQVFNEFLNALREDSVYSELADEIENTTVASRDISTIQSCFK</sequence>
<accession>A0A8B6FJL0</accession>
<dbReference type="SUPFAM" id="SSF47986">
    <property type="entry name" value="DEATH domain"/>
    <property type="match status" value="3"/>
</dbReference>
<dbReference type="InterPro" id="IPR036388">
    <property type="entry name" value="WH-like_DNA-bd_sf"/>
</dbReference>
<name>A0A8B6FJL0_MYTGA</name>
<keyword evidence="7" id="KW-1185">Reference proteome</keyword>
<dbReference type="OrthoDB" id="6104313at2759"/>
<dbReference type="CDD" id="cd01671">
    <property type="entry name" value="CARD"/>
    <property type="match status" value="2"/>
</dbReference>
<dbReference type="EMBL" id="UYJE01006922">
    <property type="protein sequence ID" value="VDI50253.1"/>
    <property type="molecule type" value="Genomic_DNA"/>
</dbReference>
<evidence type="ECO:0000313" key="6">
    <source>
        <dbReference type="EMBL" id="VDI50253.1"/>
    </source>
</evidence>
<dbReference type="PROSITE" id="PS50297">
    <property type="entry name" value="ANK_REP_REGION"/>
    <property type="match status" value="2"/>
</dbReference>
<dbReference type="Gene3D" id="1.10.10.10">
    <property type="entry name" value="Winged helix-like DNA-binding domain superfamily/Winged helix DNA-binding domain"/>
    <property type="match status" value="1"/>
</dbReference>
<comment type="caution">
    <text evidence="6">The sequence shown here is derived from an EMBL/GenBank/DDBJ whole genome shotgun (WGS) entry which is preliminary data.</text>
</comment>
<dbReference type="Gene3D" id="1.10.533.10">
    <property type="entry name" value="Death Domain, Fas"/>
    <property type="match status" value="3"/>
</dbReference>
<dbReference type="Pfam" id="PF16095">
    <property type="entry name" value="COR-A"/>
    <property type="match status" value="1"/>
</dbReference>